<reference evidence="1" key="1">
    <citation type="submission" date="2021-01" db="EMBL/GenBank/DDBJ databases">
        <title>Phytophthora aleatoria, a newly-described species from Pinus radiata is distinct from Phytophthora cactorum isolates based on comparative genomics.</title>
        <authorList>
            <person name="Mcdougal R."/>
            <person name="Panda P."/>
            <person name="Williams N."/>
            <person name="Studholme D.J."/>
        </authorList>
    </citation>
    <scope>NUCLEOTIDE SEQUENCE</scope>
    <source>
        <strain evidence="1">NZFS 3830</strain>
    </source>
</reference>
<dbReference type="Proteomes" id="UP000688947">
    <property type="component" value="Unassembled WGS sequence"/>
</dbReference>
<sequence>METQPAQPEVQPNGALMTSAQSVELAIPSLQSGKTNSQSATADSQSGTLDPTYGCSRFICCPSIDTSPSVAAFNRDMSSVRESVEWSFVRVKALWGFLYWDKKSRVRQTAVGNLFFSPECF</sequence>
<protein>
    <submittedName>
        <fullName evidence="1">Uncharacterized protein</fullName>
    </submittedName>
</protein>
<dbReference type="OrthoDB" id="71298at2759"/>
<dbReference type="AlphaFoldDB" id="A0A8T1TUR1"/>
<evidence type="ECO:0000313" key="1">
    <source>
        <dbReference type="EMBL" id="KAG6949338.1"/>
    </source>
</evidence>
<accession>A0A8T1TUR1</accession>
<comment type="caution">
    <text evidence="1">The sequence shown here is derived from an EMBL/GenBank/DDBJ whole genome shotgun (WGS) entry which is preliminary data.</text>
</comment>
<dbReference type="EMBL" id="JAENGZ010001262">
    <property type="protein sequence ID" value="KAG6949338.1"/>
    <property type="molecule type" value="Genomic_DNA"/>
</dbReference>
<evidence type="ECO:0000313" key="2">
    <source>
        <dbReference type="Proteomes" id="UP000688947"/>
    </source>
</evidence>
<organism evidence="1 2">
    <name type="scientific">Phytophthora cactorum</name>
    <dbReference type="NCBI Taxonomy" id="29920"/>
    <lineage>
        <taxon>Eukaryota</taxon>
        <taxon>Sar</taxon>
        <taxon>Stramenopiles</taxon>
        <taxon>Oomycota</taxon>
        <taxon>Peronosporomycetes</taxon>
        <taxon>Peronosporales</taxon>
        <taxon>Peronosporaceae</taxon>
        <taxon>Phytophthora</taxon>
    </lineage>
</organism>
<name>A0A8T1TUR1_9STRA</name>
<gene>
    <name evidence="1" type="ORF">JG687_00014926</name>
</gene>
<proteinExistence type="predicted"/>